<dbReference type="Gene3D" id="2.30.170.40">
    <property type="entry name" value="Ribosomal protein L28/L24"/>
    <property type="match status" value="1"/>
</dbReference>
<dbReference type="GO" id="GO:0005762">
    <property type="term" value="C:mitochondrial large ribosomal subunit"/>
    <property type="evidence" value="ECO:0007669"/>
    <property type="project" value="TreeGrafter"/>
</dbReference>
<comment type="function">
    <text evidence="5">Component of the mitochondrial ribosome (mitoribosome), a dedicated translation machinery responsible for the synthesis of mitochondrial genome-encoded proteins, including at least some of the essential transmembrane subunits of the mitochondrial respiratory chain. The mitoribosomes are attached to the mitochondrial inner membrane and translation products are cotranslationally integrated into the membrane.</text>
</comment>
<evidence type="ECO:0000256" key="4">
    <source>
        <dbReference type="ARBA" id="ARBA00035269"/>
    </source>
</evidence>
<dbReference type="OrthoDB" id="361870at2759"/>
<name>A0A6A5KR29_9PLEO</name>
<feature type="non-terminal residue" evidence="6">
    <location>
        <position position="1"/>
    </location>
</feature>
<dbReference type="InterPro" id="IPR037147">
    <property type="entry name" value="Ribosomal_bL28_sf"/>
</dbReference>
<evidence type="ECO:0000256" key="2">
    <source>
        <dbReference type="ARBA" id="ARBA00022980"/>
    </source>
</evidence>
<sequence>IPPYPHGDRHLFKQSNKGLYGEQRIQFGNNVSKDTETKTRRYWKPNVLSKSVYSIALKKKIKLRITANVLKTMDREGGLDEYLLKDSPTRIRELGPLGWALRWTLMQKPDIIQRLRAEAAALGLDQATIDEQ</sequence>
<dbReference type="SUPFAM" id="SSF143800">
    <property type="entry name" value="L28p-like"/>
    <property type="match status" value="1"/>
</dbReference>
<reference evidence="6" key="1">
    <citation type="submission" date="2020-01" db="EMBL/GenBank/DDBJ databases">
        <authorList>
            <consortium name="DOE Joint Genome Institute"/>
            <person name="Haridas S."/>
            <person name="Albert R."/>
            <person name="Binder M."/>
            <person name="Bloem J."/>
            <person name="Labutti K."/>
            <person name="Salamov A."/>
            <person name="Andreopoulos B."/>
            <person name="Baker S.E."/>
            <person name="Barry K."/>
            <person name="Bills G."/>
            <person name="Bluhm B.H."/>
            <person name="Cannon C."/>
            <person name="Castanera R."/>
            <person name="Culley D.E."/>
            <person name="Daum C."/>
            <person name="Ezra D."/>
            <person name="Gonzalez J.B."/>
            <person name="Henrissat B."/>
            <person name="Kuo A."/>
            <person name="Liang C."/>
            <person name="Lipzen A."/>
            <person name="Lutzoni F."/>
            <person name="Magnuson J."/>
            <person name="Mondo S."/>
            <person name="Nolan M."/>
            <person name="Ohm R."/>
            <person name="Pangilinan J."/>
            <person name="Park H.-J."/>
            <person name="Ramirez L."/>
            <person name="Alfaro M."/>
            <person name="Sun H."/>
            <person name="Tritt A."/>
            <person name="Yoshinaga Y."/>
            <person name="Zwiers L.-H."/>
            <person name="Turgeon B.G."/>
            <person name="Goodwin S.B."/>
            <person name="Spatafora J.W."/>
            <person name="Crous P.W."/>
            <person name="Grigoriev I.V."/>
        </authorList>
    </citation>
    <scope>NUCLEOTIDE SEQUENCE</scope>
    <source>
        <strain evidence="6">P77</strain>
    </source>
</reference>
<dbReference type="Proteomes" id="UP000800040">
    <property type="component" value="Unassembled WGS sequence"/>
</dbReference>
<dbReference type="PANTHER" id="PTHR13528">
    <property type="entry name" value="39S RIBOSOMAL PROTEIN L28, MITOCHONDRIAL"/>
    <property type="match status" value="1"/>
</dbReference>
<keyword evidence="2" id="KW-0689">Ribosomal protein</keyword>
<dbReference type="InterPro" id="IPR034704">
    <property type="entry name" value="Ribosomal_bL28/bL31-like_sf"/>
</dbReference>
<evidence type="ECO:0000256" key="3">
    <source>
        <dbReference type="ARBA" id="ARBA00023274"/>
    </source>
</evidence>
<dbReference type="GO" id="GO:0003735">
    <property type="term" value="F:structural constituent of ribosome"/>
    <property type="evidence" value="ECO:0007669"/>
    <property type="project" value="InterPro"/>
</dbReference>
<keyword evidence="3" id="KW-0687">Ribonucleoprotein</keyword>
<dbReference type="Pfam" id="PF00830">
    <property type="entry name" value="Ribosomal_L28"/>
    <property type="match status" value="1"/>
</dbReference>
<comment type="similarity">
    <text evidence="1">Belongs to the bacterial ribosomal protein bL28 family.</text>
</comment>
<dbReference type="EMBL" id="ML975268">
    <property type="protein sequence ID" value="KAF1836864.1"/>
    <property type="molecule type" value="Genomic_DNA"/>
</dbReference>
<gene>
    <name evidence="6" type="ORF">BDW02DRAFT_485012</name>
</gene>
<accession>A0A6A5KR29</accession>
<evidence type="ECO:0000313" key="7">
    <source>
        <dbReference type="Proteomes" id="UP000800040"/>
    </source>
</evidence>
<evidence type="ECO:0000313" key="6">
    <source>
        <dbReference type="EMBL" id="KAF1836864.1"/>
    </source>
</evidence>
<organism evidence="6 7">
    <name type="scientific">Decorospora gaudefroyi</name>
    <dbReference type="NCBI Taxonomy" id="184978"/>
    <lineage>
        <taxon>Eukaryota</taxon>
        <taxon>Fungi</taxon>
        <taxon>Dikarya</taxon>
        <taxon>Ascomycota</taxon>
        <taxon>Pezizomycotina</taxon>
        <taxon>Dothideomycetes</taxon>
        <taxon>Pleosporomycetidae</taxon>
        <taxon>Pleosporales</taxon>
        <taxon>Pleosporineae</taxon>
        <taxon>Pleosporaceae</taxon>
        <taxon>Decorospora</taxon>
    </lineage>
</organism>
<proteinExistence type="inferred from homology"/>
<dbReference type="AlphaFoldDB" id="A0A6A5KR29"/>
<evidence type="ECO:0000256" key="1">
    <source>
        <dbReference type="ARBA" id="ARBA00008760"/>
    </source>
</evidence>
<dbReference type="PANTHER" id="PTHR13528:SF2">
    <property type="entry name" value="LARGE RIBOSOMAL SUBUNIT PROTEIN BL28M"/>
    <property type="match status" value="1"/>
</dbReference>
<evidence type="ECO:0000256" key="5">
    <source>
        <dbReference type="ARBA" id="ARBA00037226"/>
    </source>
</evidence>
<protein>
    <recommendedName>
        <fullName evidence="4">Large ribosomal subunit protein bL28m</fullName>
    </recommendedName>
</protein>
<feature type="non-terminal residue" evidence="6">
    <location>
        <position position="132"/>
    </location>
</feature>
<dbReference type="FunFam" id="2.30.170.40:FF:000003">
    <property type="entry name" value="54S ribosomal protein L24"/>
    <property type="match status" value="1"/>
</dbReference>
<dbReference type="InterPro" id="IPR026569">
    <property type="entry name" value="Ribosomal_bL28"/>
</dbReference>
<keyword evidence="7" id="KW-1185">Reference proteome</keyword>